<dbReference type="PANTHER" id="PTHR12533:SF6">
    <property type="entry name" value="NUCLEAR FACTOR OF ACTIVATED T-CELLS, CYTOPLASMIC 3"/>
    <property type="match status" value="1"/>
</dbReference>
<organism evidence="2 3">
    <name type="scientific">Oncorhynchus mykiss</name>
    <name type="common">Rainbow trout</name>
    <name type="synonym">Salmo gairdneri</name>
    <dbReference type="NCBI Taxonomy" id="8022"/>
    <lineage>
        <taxon>Eukaryota</taxon>
        <taxon>Metazoa</taxon>
        <taxon>Chordata</taxon>
        <taxon>Craniata</taxon>
        <taxon>Vertebrata</taxon>
        <taxon>Euteleostomi</taxon>
        <taxon>Actinopterygii</taxon>
        <taxon>Neopterygii</taxon>
        <taxon>Teleostei</taxon>
        <taxon>Protacanthopterygii</taxon>
        <taxon>Salmoniformes</taxon>
        <taxon>Salmonidae</taxon>
        <taxon>Salmoninae</taxon>
        <taxon>Oncorhynchus</taxon>
    </lineage>
</organism>
<dbReference type="SUPFAM" id="SSF81296">
    <property type="entry name" value="E set domains"/>
    <property type="match status" value="1"/>
</dbReference>
<dbReference type="InterPro" id="IPR008366">
    <property type="entry name" value="NFAT"/>
</dbReference>
<dbReference type="GO" id="GO:0033173">
    <property type="term" value="P:calcineurin-NFAT signaling cascade"/>
    <property type="evidence" value="ECO:0007669"/>
    <property type="project" value="TreeGrafter"/>
</dbReference>
<dbReference type="Pfam" id="PF00554">
    <property type="entry name" value="RHD_DNA_bind"/>
    <property type="match status" value="1"/>
</dbReference>
<dbReference type="Gene3D" id="2.60.40.10">
    <property type="entry name" value="Immunoglobulins"/>
    <property type="match status" value="1"/>
</dbReference>
<dbReference type="EMBL" id="FR925851">
    <property type="protein sequence ID" value="CDQ96473.1"/>
    <property type="molecule type" value="Genomic_DNA"/>
</dbReference>
<dbReference type="InterPro" id="IPR013783">
    <property type="entry name" value="Ig-like_fold"/>
</dbReference>
<dbReference type="Proteomes" id="UP000193380">
    <property type="component" value="Unassembled WGS sequence"/>
</dbReference>
<evidence type="ECO:0000313" key="2">
    <source>
        <dbReference type="EMBL" id="CDQ96473.1"/>
    </source>
</evidence>
<dbReference type="InterPro" id="IPR008967">
    <property type="entry name" value="p53-like_TF_DNA-bd_sf"/>
</dbReference>
<evidence type="ECO:0000313" key="3">
    <source>
        <dbReference type="Proteomes" id="UP000193380"/>
    </source>
</evidence>
<gene>
    <name evidence="2" type="ORF">GSONMT00045455001</name>
</gene>
<accession>A0A060YX65</accession>
<dbReference type="AlphaFoldDB" id="A0A060YX65"/>
<dbReference type="FunFam" id="2.60.40.340:FF:000011">
    <property type="entry name" value="Nuclear factor of activated T cells 3"/>
    <property type="match status" value="1"/>
</dbReference>
<protein>
    <recommendedName>
        <fullName evidence="1">RHD domain-containing protein</fullName>
    </recommendedName>
</protein>
<dbReference type="InterPro" id="IPR014756">
    <property type="entry name" value="Ig_E-set"/>
</dbReference>
<proteinExistence type="predicted"/>
<dbReference type="PROSITE" id="PS50254">
    <property type="entry name" value="REL_2"/>
    <property type="match status" value="1"/>
</dbReference>
<dbReference type="InterPro" id="IPR011539">
    <property type="entry name" value="RHD_DNA_bind_dom"/>
</dbReference>
<reference evidence="2" key="1">
    <citation type="journal article" date="2014" name="Nat. Commun.">
        <title>The rainbow trout genome provides novel insights into evolution after whole-genome duplication in vertebrates.</title>
        <authorList>
            <person name="Berthelot C."/>
            <person name="Brunet F."/>
            <person name="Chalopin D."/>
            <person name="Juanchich A."/>
            <person name="Bernard M."/>
            <person name="Noel B."/>
            <person name="Bento P."/>
            <person name="Da Silva C."/>
            <person name="Labadie K."/>
            <person name="Alberti A."/>
            <person name="Aury J.M."/>
            <person name="Louis A."/>
            <person name="Dehais P."/>
            <person name="Bardou P."/>
            <person name="Montfort J."/>
            <person name="Klopp C."/>
            <person name="Cabau C."/>
            <person name="Gaspin C."/>
            <person name="Thorgaard G.H."/>
            <person name="Boussaha M."/>
            <person name="Quillet E."/>
            <person name="Guyomard R."/>
            <person name="Galiana D."/>
            <person name="Bobe J."/>
            <person name="Volff J.N."/>
            <person name="Genet C."/>
            <person name="Wincker P."/>
            <person name="Jaillon O."/>
            <person name="Roest Crollius H."/>
            <person name="Guiguen Y."/>
        </authorList>
    </citation>
    <scope>NUCLEOTIDE SEQUENCE [LARGE SCALE GENOMIC DNA]</scope>
</reference>
<dbReference type="GO" id="GO:0007399">
    <property type="term" value="P:nervous system development"/>
    <property type="evidence" value="ECO:0007669"/>
    <property type="project" value="UniProtKB-ARBA"/>
</dbReference>
<evidence type="ECO:0000259" key="1">
    <source>
        <dbReference type="PROSITE" id="PS50254"/>
    </source>
</evidence>
<dbReference type="Gene3D" id="2.60.40.340">
    <property type="entry name" value="Rel homology domain (RHD), DNA-binding domain"/>
    <property type="match status" value="1"/>
</dbReference>
<dbReference type="GO" id="GO:0005667">
    <property type="term" value="C:transcription regulator complex"/>
    <property type="evidence" value="ECO:0007669"/>
    <property type="project" value="TreeGrafter"/>
</dbReference>
<feature type="non-terminal residue" evidence="2">
    <location>
        <position position="1"/>
    </location>
</feature>
<dbReference type="PRINTS" id="PR01789">
    <property type="entry name" value="NUCFACTORATC"/>
</dbReference>
<reference evidence="2" key="2">
    <citation type="submission" date="2014-03" db="EMBL/GenBank/DDBJ databases">
        <authorList>
            <person name="Genoscope - CEA"/>
        </authorList>
    </citation>
    <scope>NUCLEOTIDE SEQUENCE</scope>
</reference>
<dbReference type="InterPro" id="IPR037059">
    <property type="entry name" value="RHD_DNA_bind_dom_sf"/>
</dbReference>
<feature type="domain" description="RHD" evidence="1">
    <location>
        <begin position="38"/>
        <end position="175"/>
    </location>
</feature>
<dbReference type="SUPFAM" id="SSF49417">
    <property type="entry name" value="p53-like transcription factors"/>
    <property type="match status" value="1"/>
</dbReference>
<dbReference type="GO" id="GO:0000978">
    <property type="term" value="F:RNA polymerase II cis-regulatory region sequence-specific DNA binding"/>
    <property type="evidence" value="ECO:0007669"/>
    <property type="project" value="TreeGrafter"/>
</dbReference>
<dbReference type="PaxDb" id="8022-A0A060YX65"/>
<dbReference type="PANTHER" id="PTHR12533">
    <property type="entry name" value="NFAT"/>
    <property type="match status" value="1"/>
</dbReference>
<name>A0A060YX65_ONCMY</name>
<dbReference type="GO" id="GO:0000981">
    <property type="term" value="F:DNA-binding transcription factor activity, RNA polymerase II-specific"/>
    <property type="evidence" value="ECO:0007669"/>
    <property type="project" value="TreeGrafter"/>
</dbReference>
<sequence length="233" mass="25446">KCADCPGSAMLIWTRSTYSCFFGGGFLPPSLHISALSQLMGYNEKPVNLQMFIGTADDRYLRPHAFYQVHRITGKTVATASQEIIISSTKVLEIPLLPENNMSASSPPYLSCSIDCAGILKLRNSDIELRKGETDIGRKNTRVRVVFRVHIPQPNGKVLSLQAASIPVECSQRSAQELPQVEKASLTGCLVSGREEMVITGSNFFPESKVIFLEKGPGKRLVHTASHTQGGDP</sequence>
<dbReference type="STRING" id="8022.A0A060YX65"/>